<evidence type="ECO:0000313" key="2">
    <source>
        <dbReference type="Proteomes" id="UP000828251"/>
    </source>
</evidence>
<dbReference type="OrthoDB" id="61116at2759"/>
<reference evidence="1 2" key="1">
    <citation type="journal article" date="2021" name="Plant Biotechnol. J.">
        <title>Multi-omics assisted identification of the key and species-specific regulatory components of drought-tolerant mechanisms in Gossypium stocksii.</title>
        <authorList>
            <person name="Yu D."/>
            <person name="Ke L."/>
            <person name="Zhang D."/>
            <person name="Wu Y."/>
            <person name="Sun Y."/>
            <person name="Mei J."/>
            <person name="Sun J."/>
            <person name="Sun Y."/>
        </authorList>
    </citation>
    <scope>NUCLEOTIDE SEQUENCE [LARGE SCALE GENOMIC DNA]</scope>
    <source>
        <strain evidence="2">cv. E1</strain>
        <tissue evidence="1">Leaf</tissue>
    </source>
</reference>
<dbReference type="InterPro" id="IPR007757">
    <property type="entry name" value="MT-A70-like"/>
</dbReference>
<dbReference type="Proteomes" id="UP000828251">
    <property type="component" value="Unassembled WGS sequence"/>
</dbReference>
<evidence type="ECO:0000313" key="1">
    <source>
        <dbReference type="EMBL" id="KAH1129963.1"/>
    </source>
</evidence>
<dbReference type="Pfam" id="PF05063">
    <property type="entry name" value="MT-A70"/>
    <property type="match status" value="1"/>
</dbReference>
<dbReference type="AlphaFoldDB" id="A0A9D4ALY8"/>
<accession>A0A9D4ALY8</accession>
<proteinExistence type="predicted"/>
<sequence>MVKNVSKCQRVVLVIWYPTLPNWYFLSIPTKQLTEREGALVALWVTNREKFHTFIEKELFPAWGVRYVYYLLVECDSLTFFVFVCVLHEVETMMICKLSFKLGFA</sequence>
<keyword evidence="2" id="KW-1185">Reference proteome</keyword>
<dbReference type="EMBL" id="JAIQCV010000001">
    <property type="protein sequence ID" value="KAH1129963.1"/>
    <property type="molecule type" value="Genomic_DNA"/>
</dbReference>
<name>A0A9D4ALY8_9ROSI</name>
<protein>
    <submittedName>
        <fullName evidence="1">Uncharacterized protein</fullName>
    </submittedName>
</protein>
<organism evidence="1 2">
    <name type="scientific">Gossypium stocksii</name>
    <dbReference type="NCBI Taxonomy" id="47602"/>
    <lineage>
        <taxon>Eukaryota</taxon>
        <taxon>Viridiplantae</taxon>
        <taxon>Streptophyta</taxon>
        <taxon>Embryophyta</taxon>
        <taxon>Tracheophyta</taxon>
        <taxon>Spermatophyta</taxon>
        <taxon>Magnoliopsida</taxon>
        <taxon>eudicotyledons</taxon>
        <taxon>Gunneridae</taxon>
        <taxon>Pentapetalae</taxon>
        <taxon>rosids</taxon>
        <taxon>malvids</taxon>
        <taxon>Malvales</taxon>
        <taxon>Malvaceae</taxon>
        <taxon>Malvoideae</taxon>
        <taxon>Gossypium</taxon>
    </lineage>
</organism>
<comment type="caution">
    <text evidence="1">The sequence shown here is derived from an EMBL/GenBank/DDBJ whole genome shotgun (WGS) entry which is preliminary data.</text>
</comment>
<gene>
    <name evidence="1" type="ORF">J1N35_001341</name>
</gene>